<dbReference type="VEuPathDB" id="FungiDB:MAN_03764"/>
<evidence type="ECO:0000313" key="2">
    <source>
        <dbReference type="Proteomes" id="UP000031186"/>
    </source>
</evidence>
<organism evidence="1 2">
    <name type="scientific">Metarhizium anisopliae (strain ARSEF 549)</name>
    <dbReference type="NCBI Taxonomy" id="3151832"/>
    <lineage>
        <taxon>Eukaryota</taxon>
        <taxon>Fungi</taxon>
        <taxon>Dikarya</taxon>
        <taxon>Ascomycota</taxon>
        <taxon>Pezizomycotina</taxon>
        <taxon>Sordariomycetes</taxon>
        <taxon>Hypocreomycetidae</taxon>
        <taxon>Hypocreales</taxon>
        <taxon>Clavicipitaceae</taxon>
        <taxon>Metarhizium</taxon>
    </lineage>
</organism>
<sequence length="82" mass="9202">MPLDRFVLGGFPHLVVEGVGFPNIAIGRAIQFVGPLRDMRYSWIDSEIFRTFLLLTHLDEPRALTLAHSVVPLKDVPDGFNV</sequence>
<dbReference type="AlphaFoldDB" id="A0A0B4FMR6"/>
<dbReference type="Proteomes" id="UP000031186">
    <property type="component" value="Unassembled WGS sequence"/>
</dbReference>
<name>A0A0B4FMR6_METAF</name>
<proteinExistence type="predicted"/>
<evidence type="ECO:0000313" key="1">
    <source>
        <dbReference type="EMBL" id="KID67006.1"/>
    </source>
</evidence>
<gene>
    <name evidence="1" type="ORF">MAN_03764</name>
</gene>
<protein>
    <submittedName>
        <fullName evidence="1">Uncharacterized protein</fullName>
    </submittedName>
</protein>
<reference evidence="1 2" key="1">
    <citation type="journal article" date="2014" name="Proc. Natl. Acad. Sci. U.S.A.">
        <title>Trajectory and genomic determinants of fungal-pathogen speciation and host adaptation.</title>
        <authorList>
            <person name="Hu X."/>
            <person name="Xiao G."/>
            <person name="Zheng P."/>
            <person name="Shang Y."/>
            <person name="Su Y."/>
            <person name="Zhang X."/>
            <person name="Liu X."/>
            <person name="Zhan S."/>
            <person name="St Leger R.J."/>
            <person name="Wang C."/>
        </authorList>
    </citation>
    <scope>NUCLEOTIDE SEQUENCE [LARGE SCALE GENOMIC DNA]</scope>
    <source>
        <strain evidence="1 2">ARSEF 549</strain>
    </source>
</reference>
<feature type="non-terminal residue" evidence="1">
    <location>
        <position position="1"/>
    </location>
</feature>
<keyword evidence="2" id="KW-1185">Reference proteome</keyword>
<dbReference type="EMBL" id="AZNF01000004">
    <property type="protein sequence ID" value="KID67006.1"/>
    <property type="molecule type" value="Genomic_DNA"/>
</dbReference>
<accession>A0A0B4FMR6</accession>
<dbReference type="HOGENOM" id="CLU_2558765_0_0_1"/>
<comment type="caution">
    <text evidence="1">The sequence shown here is derived from an EMBL/GenBank/DDBJ whole genome shotgun (WGS) entry which is preliminary data.</text>
</comment>